<sequence>MMSYQITHIRLSSPATSSEHITHVRLSTGQEQTVADVVKSIDSKCEYFYTTYFESRVTVESVHPVGRPAYIRTKGNSLTRDNLLSLPRF</sequence>
<dbReference type="EMBL" id="CP019655">
    <property type="protein sequence ID" value="AVF27574.1"/>
    <property type="molecule type" value="Genomic_DNA"/>
</dbReference>
<dbReference type="InterPro" id="IPR024997">
    <property type="entry name" value="DUF3892"/>
</dbReference>
<proteinExistence type="predicted"/>
<protein>
    <recommendedName>
        <fullName evidence="4">DUF3892 domain-containing protein</fullName>
    </recommendedName>
</protein>
<evidence type="ECO:0008006" key="4">
    <source>
        <dbReference type="Google" id="ProtNLM"/>
    </source>
</evidence>
<name>A0A2L1U2D6_9BACL</name>
<reference evidence="1" key="2">
    <citation type="journal article" date="2020" name="Int. J. Med. Microbiol.">
        <title>Discovery of Paenibacillus larvae ERIC V: Phenotypic and genomic comparison to genotypes ERIC I-IV reveal different inventories of virulence factors which correlate with epidemiological prevalences of American Foulbrood.</title>
        <authorList>
            <person name="Beims H."/>
            <person name="Bunk B."/>
            <person name="Erler S."/>
            <person name="Mohr K.I."/>
            <person name="Sproer C."/>
            <person name="Pradella S."/>
            <person name="Gunther G."/>
            <person name="Rohde M."/>
            <person name="von der Ohe W."/>
            <person name="Steinert M."/>
        </authorList>
    </citation>
    <scope>NUCLEOTIDE SEQUENCE</scope>
    <source>
        <strain evidence="1">Eric_III</strain>
    </source>
</reference>
<dbReference type="AlphaFoldDB" id="A0A2L1U2D6"/>
<evidence type="ECO:0000313" key="1">
    <source>
        <dbReference type="EMBL" id="AVF27091.1"/>
    </source>
</evidence>
<reference evidence="3" key="1">
    <citation type="submission" date="2017-02" db="EMBL/GenBank/DDBJ databases">
        <title>Delineation of Paenibacillus larvae strains originating from foulbrood outbreaks.</title>
        <authorList>
            <person name="Beims H."/>
            <person name="Bunk B."/>
            <person name="Sproeer C."/>
            <person name="Mohr K.I."/>
            <person name="Pradella S."/>
            <person name="Guenther G."/>
            <person name="Rohde M."/>
            <person name="von der Ohe W."/>
            <person name="Steinert M."/>
        </authorList>
    </citation>
    <scope>NUCLEOTIDE SEQUENCE [LARGE SCALE GENOMIC DNA]</scope>
    <source>
        <strain evidence="3">Eric_III</strain>
    </source>
</reference>
<accession>A0A2L1U2D6</accession>
<dbReference type="Pfam" id="PF13031">
    <property type="entry name" value="DUF3892"/>
    <property type="match status" value="1"/>
</dbReference>
<dbReference type="EMBL" id="CP019655">
    <property type="protein sequence ID" value="AVF27091.1"/>
    <property type="molecule type" value="Genomic_DNA"/>
</dbReference>
<gene>
    <name evidence="1" type="ORF">ERICIII_02964</name>
    <name evidence="2" type="ORF">ERICIII_03464</name>
</gene>
<organism evidence="1 3">
    <name type="scientific">Paenibacillus larvae subsp. larvae</name>
    <dbReference type="NCBI Taxonomy" id="147375"/>
    <lineage>
        <taxon>Bacteria</taxon>
        <taxon>Bacillati</taxon>
        <taxon>Bacillota</taxon>
        <taxon>Bacilli</taxon>
        <taxon>Bacillales</taxon>
        <taxon>Paenibacillaceae</taxon>
        <taxon>Paenibacillus</taxon>
    </lineage>
</organism>
<evidence type="ECO:0000313" key="2">
    <source>
        <dbReference type="EMBL" id="AVF27574.1"/>
    </source>
</evidence>
<dbReference type="Proteomes" id="UP000239833">
    <property type="component" value="Chromosome"/>
</dbReference>
<evidence type="ECO:0000313" key="3">
    <source>
        <dbReference type="Proteomes" id="UP000239833"/>
    </source>
</evidence>